<dbReference type="GO" id="GO:0001784">
    <property type="term" value="F:phosphotyrosine residue binding"/>
    <property type="evidence" value="ECO:0007669"/>
    <property type="project" value="TreeGrafter"/>
</dbReference>
<feature type="domain" description="SH2" evidence="5">
    <location>
        <begin position="11"/>
        <end position="51"/>
    </location>
</feature>
<evidence type="ECO:0000256" key="3">
    <source>
        <dbReference type="ARBA" id="ARBA00022912"/>
    </source>
</evidence>
<dbReference type="PRINTS" id="PR00401">
    <property type="entry name" value="SH2DOMAIN"/>
</dbReference>
<dbReference type="GO" id="GO:0000278">
    <property type="term" value="P:mitotic cell cycle"/>
    <property type="evidence" value="ECO:0007669"/>
    <property type="project" value="TreeGrafter"/>
</dbReference>
<protein>
    <recommendedName>
        <fullName evidence="1">protein-tyrosine-phosphatase</fullName>
        <ecNumber evidence="1">3.1.3.48</ecNumber>
    </recommendedName>
</protein>
<reference evidence="6" key="1">
    <citation type="submission" date="2025-08" db="UniProtKB">
        <authorList>
            <consortium name="Ensembl"/>
        </authorList>
    </citation>
    <scope>IDENTIFICATION</scope>
</reference>
<evidence type="ECO:0000313" key="7">
    <source>
        <dbReference type="Proteomes" id="UP000694428"/>
    </source>
</evidence>
<evidence type="ECO:0000256" key="2">
    <source>
        <dbReference type="ARBA" id="ARBA00022801"/>
    </source>
</evidence>
<dbReference type="EC" id="3.1.3.48" evidence="1"/>
<dbReference type="Gene3D" id="3.30.505.10">
    <property type="entry name" value="SH2 domain"/>
    <property type="match status" value="1"/>
</dbReference>
<sequence length="58" mass="6578">LVSAFISFSRWFHRDLSGLEAEALLKGRGVHGSFLARPSRKNQGDFSLSVRQGLQIFW</sequence>
<dbReference type="GO" id="GO:0035556">
    <property type="term" value="P:intracellular signal transduction"/>
    <property type="evidence" value="ECO:0007669"/>
    <property type="project" value="TreeGrafter"/>
</dbReference>
<evidence type="ECO:0000313" key="6">
    <source>
        <dbReference type="Ensembl" id="ENSPSTP00000021623.1"/>
    </source>
</evidence>
<reference evidence="6" key="2">
    <citation type="submission" date="2025-09" db="UniProtKB">
        <authorList>
            <consortium name="Ensembl"/>
        </authorList>
    </citation>
    <scope>IDENTIFICATION</scope>
</reference>
<dbReference type="InterPro" id="IPR036860">
    <property type="entry name" value="SH2_dom_sf"/>
</dbReference>
<dbReference type="InterPro" id="IPR000980">
    <property type="entry name" value="SH2"/>
</dbReference>
<keyword evidence="2" id="KW-0378">Hydrolase</keyword>
<evidence type="ECO:0000259" key="5">
    <source>
        <dbReference type="PROSITE" id="PS50001"/>
    </source>
</evidence>
<dbReference type="Proteomes" id="UP000694428">
    <property type="component" value="Unplaced"/>
</dbReference>
<keyword evidence="4" id="KW-0727">SH2 domain</keyword>
<organism evidence="6 7">
    <name type="scientific">Pavo cristatus</name>
    <name type="common">Indian peafowl</name>
    <name type="synonym">Blue peafowl</name>
    <dbReference type="NCBI Taxonomy" id="9049"/>
    <lineage>
        <taxon>Eukaryota</taxon>
        <taxon>Metazoa</taxon>
        <taxon>Chordata</taxon>
        <taxon>Craniata</taxon>
        <taxon>Vertebrata</taxon>
        <taxon>Euteleostomi</taxon>
        <taxon>Archelosauria</taxon>
        <taxon>Archosauria</taxon>
        <taxon>Dinosauria</taxon>
        <taxon>Saurischia</taxon>
        <taxon>Theropoda</taxon>
        <taxon>Coelurosauria</taxon>
        <taxon>Aves</taxon>
        <taxon>Neognathae</taxon>
        <taxon>Galloanserae</taxon>
        <taxon>Galliformes</taxon>
        <taxon>Phasianidae</taxon>
        <taxon>Phasianinae</taxon>
        <taxon>Pavo</taxon>
    </lineage>
</organism>
<dbReference type="PANTHER" id="PTHR46257:SF4">
    <property type="entry name" value="TYROSINE-PROTEIN PHOSPHATASE NON-RECEPTOR TYPE 6"/>
    <property type="match status" value="1"/>
</dbReference>
<dbReference type="GO" id="GO:0005737">
    <property type="term" value="C:cytoplasm"/>
    <property type="evidence" value="ECO:0007669"/>
    <property type="project" value="TreeGrafter"/>
</dbReference>
<dbReference type="GO" id="GO:0004726">
    <property type="term" value="F:non-membrane spanning protein tyrosine phosphatase activity"/>
    <property type="evidence" value="ECO:0007669"/>
    <property type="project" value="TreeGrafter"/>
</dbReference>
<evidence type="ECO:0000256" key="1">
    <source>
        <dbReference type="ARBA" id="ARBA00013064"/>
    </source>
</evidence>
<dbReference type="GO" id="GO:0030154">
    <property type="term" value="P:cell differentiation"/>
    <property type="evidence" value="ECO:0007669"/>
    <property type="project" value="TreeGrafter"/>
</dbReference>
<keyword evidence="3" id="KW-0904">Protein phosphatase</keyword>
<name>A0A8C9G0G5_PAVCR</name>
<keyword evidence="7" id="KW-1185">Reference proteome</keyword>
<dbReference type="Ensembl" id="ENSPSTT00000022705.1">
    <property type="protein sequence ID" value="ENSPSTP00000021623.1"/>
    <property type="gene ID" value="ENSPSTG00000015787.1"/>
</dbReference>
<dbReference type="PANTHER" id="PTHR46257">
    <property type="entry name" value="TYROSINE-PROTEIN PHOSPHATASE CORKSCREW"/>
    <property type="match status" value="1"/>
</dbReference>
<dbReference type="SUPFAM" id="SSF55550">
    <property type="entry name" value="SH2 domain"/>
    <property type="match status" value="1"/>
</dbReference>
<evidence type="ECO:0000256" key="4">
    <source>
        <dbReference type="PROSITE-ProRule" id="PRU00191"/>
    </source>
</evidence>
<dbReference type="AlphaFoldDB" id="A0A8C9G0G5"/>
<accession>A0A8C9G0G5</accession>
<dbReference type="PROSITE" id="PS50001">
    <property type="entry name" value="SH2"/>
    <property type="match status" value="1"/>
</dbReference>
<dbReference type="InterPro" id="IPR052123">
    <property type="entry name" value="Non-rcpt_Tyr_Phosphatase"/>
</dbReference>
<dbReference type="Pfam" id="PF00017">
    <property type="entry name" value="SH2"/>
    <property type="match status" value="1"/>
</dbReference>
<proteinExistence type="predicted"/>